<dbReference type="UniPathway" id="UPA00074">
    <property type="reaction ID" value="UER00943"/>
</dbReference>
<dbReference type="EMBL" id="MFJR01000007">
    <property type="protein sequence ID" value="OGG26829.1"/>
    <property type="molecule type" value="Genomic_DNA"/>
</dbReference>
<accession>A0A1F6AQ52</accession>
<dbReference type="PANTHER" id="PTHR23046:SF2">
    <property type="entry name" value="PHOSPHORIBOSYLAMINOIMIDAZOLE CARBOXYLASE"/>
    <property type="match status" value="1"/>
</dbReference>
<dbReference type="SUPFAM" id="SSF52255">
    <property type="entry name" value="N5-CAIR mutase (phosphoribosylaminoimidazole carboxylase, PurE)"/>
    <property type="match status" value="1"/>
</dbReference>
<keyword evidence="2" id="KW-0413">Isomerase</keyword>
<sequence>MVIIILGSKSDLNWGKEIGKHLNNFCVSYKIHIASAHKTPEHLLRILKKYESSNNPIIYICVAGRSNALGGFVDSNVVHPVINCPPYSEKYAGLDILSSLRMPSGVSPMTVLEPDQVAVAAAKILGCSEAKYKEKILAFHQKLRNQLLKDDEEVTVG</sequence>
<keyword evidence="1 2" id="KW-0658">Purine biosynthesis</keyword>
<feature type="binding site" evidence="3">
    <location>
        <position position="11"/>
    </location>
    <ligand>
        <name>substrate</name>
    </ligand>
</feature>
<protein>
    <recommendedName>
        <fullName evidence="2">N5-carboxyaminoimidazole ribonucleotide mutase</fullName>
        <shortName evidence="2">N5-CAIR mutase</shortName>
        <ecNumber evidence="2">5.4.99.18</ecNumber>
    </recommendedName>
</protein>
<comment type="similarity">
    <text evidence="2">Belongs to the AIR carboxylase family.</text>
</comment>
<evidence type="ECO:0000256" key="2">
    <source>
        <dbReference type="PIRNR" id="PIRNR001338"/>
    </source>
</evidence>
<name>A0A1F6AQ52_9BACT</name>
<proteinExistence type="inferred from homology"/>
<feature type="domain" description="PurE" evidence="4">
    <location>
        <begin position="1"/>
        <end position="147"/>
    </location>
</feature>
<comment type="function">
    <text evidence="2">Catalyzes the conversion of N5-carboxyaminoimidazole ribonucleotide (N5-CAIR) to 4-carboxy-5-aminoimidazole ribonucleotide (CAIR).</text>
</comment>
<dbReference type="InterPro" id="IPR024694">
    <property type="entry name" value="PurE_prokaryotes"/>
</dbReference>
<dbReference type="GO" id="GO:0034023">
    <property type="term" value="F:5-(carboxyamino)imidazole ribonucleotide mutase activity"/>
    <property type="evidence" value="ECO:0007669"/>
    <property type="project" value="UniProtKB-EC"/>
</dbReference>
<gene>
    <name evidence="5" type="ORF">A2960_01530</name>
</gene>
<feature type="binding site" evidence="3">
    <location>
        <position position="38"/>
    </location>
    <ligand>
        <name>substrate</name>
    </ligand>
</feature>
<reference evidence="5 6" key="1">
    <citation type="journal article" date="2016" name="Nat. Commun.">
        <title>Thousands of microbial genomes shed light on interconnected biogeochemical processes in an aquifer system.</title>
        <authorList>
            <person name="Anantharaman K."/>
            <person name="Brown C.T."/>
            <person name="Hug L.A."/>
            <person name="Sharon I."/>
            <person name="Castelle C.J."/>
            <person name="Probst A.J."/>
            <person name="Thomas B.C."/>
            <person name="Singh A."/>
            <person name="Wilkins M.J."/>
            <person name="Karaoz U."/>
            <person name="Brodie E.L."/>
            <person name="Williams K.H."/>
            <person name="Hubbard S.S."/>
            <person name="Banfield J.F."/>
        </authorList>
    </citation>
    <scope>NUCLEOTIDE SEQUENCE [LARGE SCALE GENOMIC DNA]</scope>
</reference>
<dbReference type="Gene3D" id="3.40.50.1970">
    <property type="match status" value="1"/>
</dbReference>
<dbReference type="SMART" id="SM01001">
    <property type="entry name" value="AIRC"/>
    <property type="match status" value="1"/>
</dbReference>
<comment type="pathway">
    <text evidence="2">Purine metabolism; IMP biosynthesis via de novo pathway; 5-amino-1-(5-phospho-D-ribosyl)imidazole-4-carboxylate from 5-amino-1-(5-phospho-D-ribosyl)imidazole (N5-CAIR route): step 2/2.</text>
</comment>
<dbReference type="AlphaFoldDB" id="A0A1F6AQ52"/>
<organism evidence="5 6">
    <name type="scientific">Candidatus Gottesmanbacteria bacterium RIFCSPLOWO2_01_FULL_39_12b</name>
    <dbReference type="NCBI Taxonomy" id="1798388"/>
    <lineage>
        <taxon>Bacteria</taxon>
        <taxon>Candidatus Gottesmaniibacteriota</taxon>
    </lineage>
</organism>
<dbReference type="InterPro" id="IPR000031">
    <property type="entry name" value="PurE_dom"/>
</dbReference>
<feature type="binding site" evidence="3">
    <location>
        <position position="8"/>
    </location>
    <ligand>
        <name>substrate</name>
    </ligand>
</feature>
<evidence type="ECO:0000313" key="5">
    <source>
        <dbReference type="EMBL" id="OGG26829.1"/>
    </source>
</evidence>
<evidence type="ECO:0000313" key="6">
    <source>
        <dbReference type="Proteomes" id="UP000176609"/>
    </source>
</evidence>
<evidence type="ECO:0000259" key="4">
    <source>
        <dbReference type="SMART" id="SM01001"/>
    </source>
</evidence>
<evidence type="ECO:0000256" key="3">
    <source>
        <dbReference type="PIRSR" id="PIRSR001338-1"/>
    </source>
</evidence>
<dbReference type="PANTHER" id="PTHR23046">
    <property type="entry name" value="PHOSPHORIBOSYLAMINOIMIDAZOLE CARBOXYLASE CATALYTIC SUBUNIT"/>
    <property type="match status" value="1"/>
</dbReference>
<dbReference type="Pfam" id="PF00731">
    <property type="entry name" value="AIRC"/>
    <property type="match status" value="1"/>
</dbReference>
<comment type="catalytic activity">
    <reaction evidence="2">
        <text>5-carboxyamino-1-(5-phospho-D-ribosyl)imidazole + H(+) = 5-amino-1-(5-phospho-D-ribosyl)imidazole-4-carboxylate</text>
        <dbReference type="Rhea" id="RHEA:13193"/>
        <dbReference type="ChEBI" id="CHEBI:15378"/>
        <dbReference type="ChEBI" id="CHEBI:58730"/>
        <dbReference type="ChEBI" id="CHEBI:77657"/>
        <dbReference type="EC" id="5.4.99.18"/>
    </reaction>
</comment>
<comment type="caution">
    <text evidence="5">The sequence shown here is derived from an EMBL/GenBank/DDBJ whole genome shotgun (WGS) entry which is preliminary data.</text>
</comment>
<dbReference type="PIRSF" id="PIRSF001338">
    <property type="entry name" value="AIR_carboxylase"/>
    <property type="match status" value="1"/>
</dbReference>
<dbReference type="EC" id="5.4.99.18" evidence="2"/>
<dbReference type="Proteomes" id="UP000176609">
    <property type="component" value="Unassembled WGS sequence"/>
</dbReference>
<evidence type="ECO:0000256" key="1">
    <source>
        <dbReference type="ARBA" id="ARBA00022755"/>
    </source>
</evidence>
<dbReference type="GO" id="GO:0006189">
    <property type="term" value="P:'de novo' IMP biosynthetic process"/>
    <property type="evidence" value="ECO:0007669"/>
    <property type="project" value="UniProtKB-UniPathway"/>
</dbReference>